<dbReference type="AlphaFoldDB" id="A0A4S8LFM7"/>
<keyword evidence="2" id="KW-1185">Reference proteome</keyword>
<protein>
    <submittedName>
        <fullName evidence="1">Uncharacterized protein</fullName>
    </submittedName>
</protein>
<gene>
    <name evidence="1" type="ORF">K435DRAFT_867155</name>
</gene>
<accession>A0A4S8LFM7</accession>
<organism evidence="1 2">
    <name type="scientific">Dendrothele bispora (strain CBS 962.96)</name>
    <dbReference type="NCBI Taxonomy" id="1314807"/>
    <lineage>
        <taxon>Eukaryota</taxon>
        <taxon>Fungi</taxon>
        <taxon>Dikarya</taxon>
        <taxon>Basidiomycota</taxon>
        <taxon>Agaricomycotina</taxon>
        <taxon>Agaricomycetes</taxon>
        <taxon>Agaricomycetidae</taxon>
        <taxon>Agaricales</taxon>
        <taxon>Agaricales incertae sedis</taxon>
        <taxon>Dendrothele</taxon>
    </lineage>
</organism>
<name>A0A4S8LFM7_DENBC</name>
<evidence type="ECO:0000313" key="1">
    <source>
        <dbReference type="EMBL" id="THU87590.1"/>
    </source>
</evidence>
<dbReference type="EMBL" id="ML179444">
    <property type="protein sequence ID" value="THU87590.1"/>
    <property type="molecule type" value="Genomic_DNA"/>
</dbReference>
<dbReference type="Proteomes" id="UP000297245">
    <property type="component" value="Unassembled WGS sequence"/>
</dbReference>
<dbReference type="OrthoDB" id="3258419at2759"/>
<reference evidence="1 2" key="1">
    <citation type="journal article" date="2019" name="Nat. Ecol. Evol.">
        <title>Megaphylogeny resolves global patterns of mushroom evolution.</title>
        <authorList>
            <person name="Varga T."/>
            <person name="Krizsan K."/>
            <person name="Foldi C."/>
            <person name="Dima B."/>
            <person name="Sanchez-Garcia M."/>
            <person name="Sanchez-Ramirez S."/>
            <person name="Szollosi G.J."/>
            <person name="Szarkandi J.G."/>
            <person name="Papp V."/>
            <person name="Albert L."/>
            <person name="Andreopoulos W."/>
            <person name="Angelini C."/>
            <person name="Antonin V."/>
            <person name="Barry K.W."/>
            <person name="Bougher N.L."/>
            <person name="Buchanan P."/>
            <person name="Buyck B."/>
            <person name="Bense V."/>
            <person name="Catcheside P."/>
            <person name="Chovatia M."/>
            <person name="Cooper J."/>
            <person name="Damon W."/>
            <person name="Desjardin D."/>
            <person name="Finy P."/>
            <person name="Geml J."/>
            <person name="Haridas S."/>
            <person name="Hughes K."/>
            <person name="Justo A."/>
            <person name="Karasinski D."/>
            <person name="Kautmanova I."/>
            <person name="Kiss B."/>
            <person name="Kocsube S."/>
            <person name="Kotiranta H."/>
            <person name="LaButti K.M."/>
            <person name="Lechner B.E."/>
            <person name="Liimatainen K."/>
            <person name="Lipzen A."/>
            <person name="Lukacs Z."/>
            <person name="Mihaltcheva S."/>
            <person name="Morgado L.N."/>
            <person name="Niskanen T."/>
            <person name="Noordeloos M.E."/>
            <person name="Ohm R.A."/>
            <person name="Ortiz-Santana B."/>
            <person name="Ovrebo C."/>
            <person name="Racz N."/>
            <person name="Riley R."/>
            <person name="Savchenko A."/>
            <person name="Shiryaev A."/>
            <person name="Soop K."/>
            <person name="Spirin V."/>
            <person name="Szebenyi C."/>
            <person name="Tomsovsky M."/>
            <person name="Tulloss R.E."/>
            <person name="Uehling J."/>
            <person name="Grigoriev I.V."/>
            <person name="Vagvolgyi C."/>
            <person name="Papp T."/>
            <person name="Martin F.M."/>
            <person name="Miettinen O."/>
            <person name="Hibbett D.S."/>
            <person name="Nagy L.G."/>
        </authorList>
    </citation>
    <scope>NUCLEOTIDE SEQUENCE [LARGE SCALE GENOMIC DNA]</scope>
    <source>
        <strain evidence="1 2">CBS 962.96</strain>
    </source>
</reference>
<evidence type="ECO:0000313" key="2">
    <source>
        <dbReference type="Proteomes" id="UP000297245"/>
    </source>
</evidence>
<proteinExistence type="predicted"/>
<sequence length="140" mass="15359">MQINVLLNESPFVTSEWIGTGKKYKDVPMRVVNGHLAALKVPEAVKRSYPSPDMLITAFTALKLLPPQTRELASFRNDAWFSTDKPTQSESSCSELLRSCAIPSKNTLDTLKKAFGQQWLDGAQSFDHCCALGIPSGSPS</sequence>